<dbReference type="PANTHER" id="PTHR28094:SF1">
    <property type="entry name" value="MEIOTICALLY UP-REGULATED GENE 113 PROTEIN"/>
    <property type="match status" value="1"/>
</dbReference>
<dbReference type="VEuPathDB" id="FungiDB:PV07_12682"/>
<feature type="compositionally biased region" description="Polar residues" evidence="1">
    <location>
        <begin position="137"/>
        <end position="159"/>
    </location>
</feature>
<dbReference type="PANTHER" id="PTHR28094">
    <property type="entry name" value="MEIOTICALLY UP-REGULATED GENE 113 PROTEIN"/>
    <property type="match status" value="1"/>
</dbReference>
<dbReference type="Pfam" id="PF10544">
    <property type="entry name" value="T5orf172"/>
    <property type="match status" value="1"/>
</dbReference>
<organism evidence="3 4">
    <name type="scientific">Cladophialophora immunda</name>
    <dbReference type="NCBI Taxonomy" id="569365"/>
    <lineage>
        <taxon>Eukaryota</taxon>
        <taxon>Fungi</taxon>
        <taxon>Dikarya</taxon>
        <taxon>Ascomycota</taxon>
        <taxon>Pezizomycotina</taxon>
        <taxon>Eurotiomycetes</taxon>
        <taxon>Chaetothyriomycetidae</taxon>
        <taxon>Chaetothyriales</taxon>
        <taxon>Herpotrichiellaceae</taxon>
        <taxon>Cladophialophora</taxon>
    </lineage>
</organism>
<dbReference type="Proteomes" id="UP000054466">
    <property type="component" value="Unassembled WGS sequence"/>
</dbReference>
<dbReference type="EMBL" id="KN847096">
    <property type="protein sequence ID" value="KIW21910.1"/>
    <property type="molecule type" value="Genomic_DNA"/>
</dbReference>
<gene>
    <name evidence="3" type="ORF">PV07_12682</name>
</gene>
<dbReference type="AlphaFoldDB" id="A0A0D2BU08"/>
<evidence type="ECO:0000313" key="3">
    <source>
        <dbReference type="EMBL" id="KIW21910.1"/>
    </source>
</evidence>
<dbReference type="STRING" id="569365.A0A0D2BU08"/>
<dbReference type="RefSeq" id="XP_016242126.1">
    <property type="nucleotide sequence ID" value="XM_016400230.1"/>
</dbReference>
<protein>
    <recommendedName>
        <fullName evidence="2">Bacteriophage T5 Orf172 DNA-binding domain-containing protein</fullName>
    </recommendedName>
</protein>
<name>A0A0D2BU08_9EURO</name>
<proteinExistence type="predicted"/>
<evidence type="ECO:0000256" key="1">
    <source>
        <dbReference type="SAM" id="MobiDB-lite"/>
    </source>
</evidence>
<reference evidence="3 4" key="1">
    <citation type="submission" date="2015-01" db="EMBL/GenBank/DDBJ databases">
        <title>The Genome Sequence of Cladophialophora immunda CBS83496.</title>
        <authorList>
            <consortium name="The Broad Institute Genomics Platform"/>
            <person name="Cuomo C."/>
            <person name="de Hoog S."/>
            <person name="Gorbushina A."/>
            <person name="Stielow B."/>
            <person name="Teixiera M."/>
            <person name="Abouelleil A."/>
            <person name="Chapman S.B."/>
            <person name="Priest M."/>
            <person name="Young S.K."/>
            <person name="Wortman J."/>
            <person name="Nusbaum C."/>
            <person name="Birren B."/>
        </authorList>
    </citation>
    <scope>NUCLEOTIDE SEQUENCE [LARGE SCALE GENOMIC DNA]</scope>
    <source>
        <strain evidence="3 4">CBS 83496</strain>
    </source>
</reference>
<dbReference type="HOGENOM" id="CLU_528921_0_0_1"/>
<evidence type="ECO:0000259" key="2">
    <source>
        <dbReference type="SMART" id="SM00974"/>
    </source>
</evidence>
<evidence type="ECO:0000313" key="4">
    <source>
        <dbReference type="Proteomes" id="UP000054466"/>
    </source>
</evidence>
<feature type="domain" description="Bacteriophage T5 Orf172 DNA-binding" evidence="2">
    <location>
        <begin position="237"/>
        <end position="326"/>
    </location>
</feature>
<accession>A0A0D2BU08</accession>
<dbReference type="InterPro" id="IPR053006">
    <property type="entry name" value="Meiosis_regulatory"/>
</dbReference>
<dbReference type="GeneID" id="27351876"/>
<dbReference type="InterPro" id="IPR018306">
    <property type="entry name" value="Phage_T5_Orf172_DNA-bd"/>
</dbReference>
<dbReference type="SMART" id="SM00974">
    <property type="entry name" value="T5orf172"/>
    <property type="match status" value="1"/>
</dbReference>
<keyword evidence="4" id="KW-1185">Reference proteome</keyword>
<sequence length="515" mass="57922">MGYIPPVHAFVSFYELDPSSRQNCIYVLRNGNTCRWPRSEKRNNLAATLRNKIAATQSAEVSLDLLQEYIRSNCCMGGNAKHQERIEDVNLLEPLAQRWLDEINSHAKLAVFPPAAATAARKPAPIFDRSSVIPSPQQSRFFSSAPSPQPRFSTPSATPLSKYHQSESRPRYGLRSGDADGLVSSSHRLSLTSKPPISEFRPHVANPLPGDSVIGKIVEPLVDRDFETGSLYIFSRESSPGYVKIGWTAQSIQQRLDKWANCGYTPNLLFSLLSVKNARRVETLTHFELIKEWRRERRCKAPHCLKSHQEWFEISIERAAATLQNWADFMNRADPYGADGVLKSRWKIVVKMIEKRDGSVTSQKLLERYEKMRPKVATPTTAKTSLDQASKIKKEEETPVLLEHIHFAEQKTPLRQDNRSPKDIEQAVLSPEDDKLEKIEPNPTKELSPYPDPFKQELLPEEIPLPISPILPPLIDSAIDAANIDLAAISGAAETSQRPSERLATDVARVLIPLT</sequence>
<feature type="region of interest" description="Disordered" evidence="1">
    <location>
        <begin position="137"/>
        <end position="177"/>
    </location>
</feature>
<feature type="region of interest" description="Disordered" evidence="1">
    <location>
        <begin position="427"/>
        <end position="451"/>
    </location>
</feature>
<dbReference type="OrthoDB" id="3511049at2759"/>